<evidence type="ECO:0000256" key="1">
    <source>
        <dbReference type="SAM" id="MobiDB-lite"/>
    </source>
</evidence>
<dbReference type="HOGENOM" id="CLU_1284776_0_0_1"/>
<gene>
    <name evidence="2" type="primary">GLEAN_03684</name>
    <name evidence="2" type="ORF">TcasGA2_TC003684</name>
</gene>
<dbReference type="InParanoid" id="D6WDL9"/>
<dbReference type="AlphaFoldDB" id="D6WDL9"/>
<proteinExistence type="predicted"/>
<evidence type="ECO:0000313" key="3">
    <source>
        <dbReference type="Proteomes" id="UP000007266"/>
    </source>
</evidence>
<name>D6WDL9_TRICA</name>
<evidence type="ECO:0000313" key="2">
    <source>
        <dbReference type="EMBL" id="EFA00798.1"/>
    </source>
</evidence>
<protein>
    <submittedName>
        <fullName evidence="2">Uncharacterized protein</fullName>
    </submittedName>
</protein>
<organism evidence="2 3">
    <name type="scientific">Tribolium castaneum</name>
    <name type="common">Red flour beetle</name>
    <dbReference type="NCBI Taxonomy" id="7070"/>
    <lineage>
        <taxon>Eukaryota</taxon>
        <taxon>Metazoa</taxon>
        <taxon>Ecdysozoa</taxon>
        <taxon>Arthropoda</taxon>
        <taxon>Hexapoda</taxon>
        <taxon>Insecta</taxon>
        <taxon>Pterygota</taxon>
        <taxon>Neoptera</taxon>
        <taxon>Endopterygota</taxon>
        <taxon>Coleoptera</taxon>
        <taxon>Polyphaga</taxon>
        <taxon>Cucujiformia</taxon>
        <taxon>Tenebrionidae</taxon>
        <taxon>Tenebrionidae incertae sedis</taxon>
        <taxon>Tribolium</taxon>
    </lineage>
</organism>
<sequence>MCNDTKSANPAYRLYEGFNDMKGLGKRHEIEGNGYLLGVMEGIREVLSTDKGAIVLRKHDLMTNLFRHRARHTEARTAGSGRIHRPLSCICGAAHRIIIYTVCRCASEFLISGVINPLSGLRGHSLKGLALGSDQWSCRRTEDNEDLQARVISTRLAASSLTRTTASNLHRQLTTPPPRQKNSQTPTLRCGAAVHCTCPPSRRGVECERRDAHTR</sequence>
<reference evidence="2 3" key="1">
    <citation type="journal article" date="2008" name="Nature">
        <title>The genome of the model beetle and pest Tribolium castaneum.</title>
        <authorList>
            <consortium name="Tribolium Genome Sequencing Consortium"/>
            <person name="Richards S."/>
            <person name="Gibbs R.A."/>
            <person name="Weinstock G.M."/>
            <person name="Brown S.J."/>
            <person name="Denell R."/>
            <person name="Beeman R.W."/>
            <person name="Gibbs R."/>
            <person name="Beeman R.W."/>
            <person name="Brown S.J."/>
            <person name="Bucher G."/>
            <person name="Friedrich M."/>
            <person name="Grimmelikhuijzen C.J."/>
            <person name="Klingler M."/>
            <person name="Lorenzen M."/>
            <person name="Richards S."/>
            <person name="Roth S."/>
            <person name="Schroder R."/>
            <person name="Tautz D."/>
            <person name="Zdobnov E.M."/>
            <person name="Muzny D."/>
            <person name="Gibbs R.A."/>
            <person name="Weinstock G.M."/>
            <person name="Attaway T."/>
            <person name="Bell S."/>
            <person name="Buhay C.J."/>
            <person name="Chandrabose M.N."/>
            <person name="Chavez D."/>
            <person name="Clerk-Blankenburg K.P."/>
            <person name="Cree A."/>
            <person name="Dao M."/>
            <person name="Davis C."/>
            <person name="Chacko J."/>
            <person name="Dinh H."/>
            <person name="Dugan-Rocha S."/>
            <person name="Fowler G."/>
            <person name="Garner T.T."/>
            <person name="Garnes J."/>
            <person name="Gnirke A."/>
            <person name="Hawes A."/>
            <person name="Hernandez J."/>
            <person name="Hines S."/>
            <person name="Holder M."/>
            <person name="Hume J."/>
            <person name="Jhangiani S.N."/>
            <person name="Joshi V."/>
            <person name="Khan Z.M."/>
            <person name="Jackson L."/>
            <person name="Kovar C."/>
            <person name="Kowis A."/>
            <person name="Lee S."/>
            <person name="Lewis L.R."/>
            <person name="Margolis J."/>
            <person name="Morgan M."/>
            <person name="Nazareth L.V."/>
            <person name="Nguyen N."/>
            <person name="Okwuonu G."/>
            <person name="Parker D."/>
            <person name="Richards S."/>
            <person name="Ruiz S.J."/>
            <person name="Santibanez J."/>
            <person name="Savard J."/>
            <person name="Scherer S.E."/>
            <person name="Schneider B."/>
            <person name="Sodergren E."/>
            <person name="Tautz D."/>
            <person name="Vattahil S."/>
            <person name="Villasana D."/>
            <person name="White C.S."/>
            <person name="Wright R."/>
            <person name="Park Y."/>
            <person name="Beeman R.W."/>
            <person name="Lord J."/>
            <person name="Oppert B."/>
            <person name="Lorenzen M."/>
            <person name="Brown S."/>
            <person name="Wang L."/>
            <person name="Savard J."/>
            <person name="Tautz D."/>
            <person name="Richards S."/>
            <person name="Weinstock G."/>
            <person name="Gibbs R.A."/>
            <person name="Liu Y."/>
            <person name="Worley K."/>
            <person name="Weinstock G."/>
            <person name="Elsik C.G."/>
            <person name="Reese J.T."/>
            <person name="Elhaik E."/>
            <person name="Landan G."/>
            <person name="Graur D."/>
            <person name="Arensburger P."/>
            <person name="Atkinson P."/>
            <person name="Beeman R.W."/>
            <person name="Beidler J."/>
            <person name="Brown S.J."/>
            <person name="Demuth J.P."/>
            <person name="Drury D.W."/>
            <person name="Du Y.Z."/>
            <person name="Fujiwara H."/>
            <person name="Lorenzen M."/>
            <person name="Maselli V."/>
            <person name="Osanai M."/>
            <person name="Park Y."/>
            <person name="Robertson H.M."/>
            <person name="Tu Z."/>
            <person name="Wang J.J."/>
            <person name="Wang S."/>
            <person name="Richards S."/>
            <person name="Song H."/>
            <person name="Zhang L."/>
            <person name="Sodergren E."/>
            <person name="Werner D."/>
            <person name="Stanke M."/>
            <person name="Morgenstern B."/>
            <person name="Solovyev V."/>
            <person name="Kosarev P."/>
            <person name="Brown G."/>
            <person name="Chen H.C."/>
            <person name="Ermolaeva O."/>
            <person name="Hlavina W."/>
            <person name="Kapustin Y."/>
            <person name="Kiryutin B."/>
            <person name="Kitts P."/>
            <person name="Maglott D."/>
            <person name="Pruitt K."/>
            <person name="Sapojnikov V."/>
            <person name="Souvorov A."/>
            <person name="Mackey A.J."/>
            <person name="Waterhouse R.M."/>
            <person name="Wyder S."/>
            <person name="Zdobnov E.M."/>
            <person name="Zdobnov E.M."/>
            <person name="Wyder S."/>
            <person name="Kriventseva E.V."/>
            <person name="Kadowaki T."/>
            <person name="Bork P."/>
            <person name="Aranda M."/>
            <person name="Bao R."/>
            <person name="Beermann A."/>
            <person name="Berns N."/>
            <person name="Bolognesi R."/>
            <person name="Bonneton F."/>
            <person name="Bopp D."/>
            <person name="Brown S.J."/>
            <person name="Bucher G."/>
            <person name="Butts T."/>
            <person name="Chaumot A."/>
            <person name="Denell R.E."/>
            <person name="Ferrier D.E."/>
            <person name="Friedrich M."/>
            <person name="Gordon C.M."/>
            <person name="Jindra M."/>
            <person name="Klingler M."/>
            <person name="Lan Q."/>
            <person name="Lattorff H.M."/>
            <person name="Laudet V."/>
            <person name="von Levetsow C."/>
            <person name="Liu Z."/>
            <person name="Lutz R."/>
            <person name="Lynch J.A."/>
            <person name="da Fonseca R.N."/>
            <person name="Posnien N."/>
            <person name="Reuter R."/>
            <person name="Roth S."/>
            <person name="Savard J."/>
            <person name="Schinko J.B."/>
            <person name="Schmitt C."/>
            <person name="Schoppmeier M."/>
            <person name="Schroder R."/>
            <person name="Shippy T.D."/>
            <person name="Simonnet F."/>
            <person name="Marques-Souza H."/>
            <person name="Tautz D."/>
            <person name="Tomoyasu Y."/>
            <person name="Trauner J."/>
            <person name="Van der Zee M."/>
            <person name="Vervoort M."/>
            <person name="Wittkopp N."/>
            <person name="Wimmer E.A."/>
            <person name="Yang X."/>
            <person name="Jones A.K."/>
            <person name="Sattelle D.B."/>
            <person name="Ebert P.R."/>
            <person name="Nelson D."/>
            <person name="Scott J.G."/>
            <person name="Beeman R.W."/>
            <person name="Muthukrishnan S."/>
            <person name="Kramer K.J."/>
            <person name="Arakane Y."/>
            <person name="Beeman R.W."/>
            <person name="Zhu Q."/>
            <person name="Hogenkamp D."/>
            <person name="Dixit R."/>
            <person name="Oppert B."/>
            <person name="Jiang H."/>
            <person name="Zou Z."/>
            <person name="Marshall J."/>
            <person name="Elpidina E."/>
            <person name="Vinokurov K."/>
            <person name="Oppert C."/>
            <person name="Zou Z."/>
            <person name="Evans J."/>
            <person name="Lu Z."/>
            <person name="Zhao P."/>
            <person name="Sumathipala N."/>
            <person name="Altincicek B."/>
            <person name="Vilcinskas A."/>
            <person name="Williams M."/>
            <person name="Hultmark D."/>
            <person name="Hetru C."/>
            <person name="Jiang H."/>
            <person name="Grimmelikhuijzen C.J."/>
            <person name="Hauser F."/>
            <person name="Cazzamali G."/>
            <person name="Williamson M."/>
            <person name="Park Y."/>
            <person name="Li B."/>
            <person name="Tanaka Y."/>
            <person name="Predel R."/>
            <person name="Neupert S."/>
            <person name="Schachtner J."/>
            <person name="Verleyen P."/>
            <person name="Raible F."/>
            <person name="Bork P."/>
            <person name="Friedrich M."/>
            <person name="Walden K.K."/>
            <person name="Robertson H.M."/>
            <person name="Angeli S."/>
            <person name="Foret S."/>
            <person name="Bucher G."/>
            <person name="Schuetz S."/>
            <person name="Maleszka R."/>
            <person name="Wimmer E.A."/>
            <person name="Beeman R.W."/>
            <person name="Lorenzen M."/>
            <person name="Tomoyasu Y."/>
            <person name="Miller S.C."/>
            <person name="Grossmann D."/>
            <person name="Bucher G."/>
        </authorList>
    </citation>
    <scope>NUCLEOTIDE SEQUENCE [LARGE SCALE GENOMIC DNA]</scope>
    <source>
        <strain evidence="2 3">Georgia GA2</strain>
    </source>
</reference>
<feature type="region of interest" description="Disordered" evidence="1">
    <location>
        <begin position="163"/>
        <end position="186"/>
    </location>
</feature>
<reference evidence="2 3" key="2">
    <citation type="journal article" date="2010" name="Nucleic Acids Res.">
        <title>BeetleBase in 2010: revisions to provide comprehensive genomic information for Tribolium castaneum.</title>
        <authorList>
            <person name="Kim H.S."/>
            <person name="Murphy T."/>
            <person name="Xia J."/>
            <person name="Caragea D."/>
            <person name="Park Y."/>
            <person name="Beeman R.W."/>
            <person name="Lorenzen M.D."/>
            <person name="Butcher S."/>
            <person name="Manak J.R."/>
            <person name="Brown S.J."/>
        </authorList>
    </citation>
    <scope>GENOME REANNOTATION</scope>
    <source>
        <strain evidence="2 3">Georgia GA2</strain>
    </source>
</reference>
<dbReference type="Proteomes" id="UP000007266">
    <property type="component" value="Linkage group 3"/>
</dbReference>
<dbReference type="EMBL" id="KQ971322">
    <property type="protein sequence ID" value="EFA00798.1"/>
    <property type="molecule type" value="Genomic_DNA"/>
</dbReference>
<keyword evidence="3" id="KW-1185">Reference proteome</keyword>
<accession>D6WDL9</accession>